<dbReference type="OrthoDB" id="20828at2759"/>
<organism evidence="2 3">
    <name type="scientific">Emergomyces africanus</name>
    <dbReference type="NCBI Taxonomy" id="1955775"/>
    <lineage>
        <taxon>Eukaryota</taxon>
        <taxon>Fungi</taxon>
        <taxon>Dikarya</taxon>
        <taxon>Ascomycota</taxon>
        <taxon>Pezizomycotina</taxon>
        <taxon>Eurotiomycetes</taxon>
        <taxon>Eurotiomycetidae</taxon>
        <taxon>Onygenales</taxon>
        <taxon>Ajellomycetaceae</taxon>
        <taxon>Emergomyces</taxon>
    </lineage>
</organism>
<accession>A0A1B7NZN9</accession>
<feature type="region of interest" description="Disordered" evidence="1">
    <location>
        <begin position="519"/>
        <end position="565"/>
    </location>
</feature>
<name>A0A1B7NZN9_9EURO</name>
<feature type="compositionally biased region" description="Low complexity" evidence="1">
    <location>
        <begin position="545"/>
        <end position="564"/>
    </location>
</feature>
<protein>
    <submittedName>
        <fullName evidence="2">Uncharacterized protein</fullName>
    </submittedName>
</protein>
<evidence type="ECO:0000313" key="3">
    <source>
        <dbReference type="Proteomes" id="UP000091918"/>
    </source>
</evidence>
<gene>
    <name evidence="2" type="ORF">ACJ72_03402</name>
</gene>
<proteinExistence type="predicted"/>
<dbReference type="EMBL" id="LGUA01000334">
    <property type="protein sequence ID" value="OAX82239.1"/>
    <property type="molecule type" value="Genomic_DNA"/>
</dbReference>
<keyword evidence="3" id="KW-1185">Reference proteome</keyword>
<sequence length="639" mass="69826">MDEATVIRIFDSLCKRLQAGSINGKQCAHEAARYFAQLRPFNAKFFDNLMIKWVISVLKSSPRPNLSAMLPPLIGVGCVTLHSFYVLAKALLHSDAHRNTIPDLAELLLSMIQLLDTRLSNGNGSQDLVAYRFKIARQEYIRLFSGEAFGLMQDLLAELSEGETGTSPKNKIFKGDLLDTTLKPLLCEIIVRHPAVVGVDCLVAAEETIESINDFSLPFCLMKLRLLFGFECDGDVKKRIYDIVFEAAKLNVHQGQSHWIDVVGTLHADAAQEIRRRAEEQLLSLVLSADSVPISPTSESNAPPGFNASALVCLRIVEDLSFSVPETGIPSLGPMLLDKMNMILQKVTTLENNVMSANATQNNDQGAAIRQSTQESIVTFWFSVMLRLVSIHRSTFTPGSLSKSDLADQTRLLISISCIALSKTLSPKIPRPPLPFTSIDPFAPTTFEPVPQPQPSLHGTNSGISTTLQTQALDVAATLLDSLPDDARHQCTRFLRDRCPPFLHPQNDTRLLFLLGPLAADTQPSPSTTQSSQQQPVGPTPPQATPGTPATPATPTAAGAPSSQQFQSGNIYNAASFIPFDDPNSLVGKLRVQQRGRIVGPYPLRPWEMLEESAPVIGVNDTAVNLGWFGARRMRGDVM</sequence>
<evidence type="ECO:0000256" key="1">
    <source>
        <dbReference type="SAM" id="MobiDB-lite"/>
    </source>
</evidence>
<feature type="compositionally biased region" description="Low complexity" evidence="1">
    <location>
        <begin position="522"/>
        <end position="537"/>
    </location>
</feature>
<reference evidence="2 3" key="1">
    <citation type="submission" date="2015-07" db="EMBL/GenBank/DDBJ databases">
        <title>Emmonsia species relationships and genome sequence.</title>
        <authorList>
            <person name="Cuomo C.A."/>
            <person name="Schwartz I.S."/>
            <person name="Kenyon C."/>
            <person name="de Hoog G.S."/>
            <person name="Govender N.P."/>
            <person name="Botha A."/>
            <person name="Moreno L."/>
            <person name="de Vries M."/>
            <person name="Munoz J.F."/>
            <person name="Stielow J.B."/>
        </authorList>
    </citation>
    <scope>NUCLEOTIDE SEQUENCE [LARGE SCALE GENOMIC DNA]</scope>
    <source>
        <strain evidence="2 3">CBS 136260</strain>
    </source>
</reference>
<comment type="caution">
    <text evidence="2">The sequence shown here is derived from an EMBL/GenBank/DDBJ whole genome shotgun (WGS) entry which is preliminary data.</text>
</comment>
<evidence type="ECO:0000313" key="2">
    <source>
        <dbReference type="EMBL" id="OAX82239.1"/>
    </source>
</evidence>
<dbReference type="STRING" id="1658172.A0A1B7NZN9"/>
<dbReference type="AlphaFoldDB" id="A0A1B7NZN9"/>
<dbReference type="Proteomes" id="UP000091918">
    <property type="component" value="Unassembled WGS sequence"/>
</dbReference>